<comment type="caution">
    <text evidence="2">The sequence shown here is derived from an EMBL/GenBank/DDBJ whole genome shotgun (WGS) entry which is preliminary data.</text>
</comment>
<dbReference type="Proteomes" id="UP000282971">
    <property type="component" value="Unassembled WGS sequence"/>
</dbReference>
<keyword evidence="3" id="KW-1185">Reference proteome</keyword>
<evidence type="ECO:0000313" key="3">
    <source>
        <dbReference type="Proteomes" id="UP000282971"/>
    </source>
</evidence>
<evidence type="ECO:0000313" key="2">
    <source>
        <dbReference type="EMBL" id="RVT90331.1"/>
    </source>
</evidence>
<dbReference type="InterPro" id="IPR053521">
    <property type="entry name" value="McjB-like"/>
</dbReference>
<dbReference type="AlphaFoldDB" id="A0A437LY52"/>
<organism evidence="2 3">
    <name type="scientific">Sphingomonas crocodyli</name>
    <dbReference type="NCBI Taxonomy" id="1979270"/>
    <lineage>
        <taxon>Bacteria</taxon>
        <taxon>Pseudomonadati</taxon>
        <taxon>Pseudomonadota</taxon>
        <taxon>Alphaproteobacteria</taxon>
        <taxon>Sphingomonadales</taxon>
        <taxon>Sphingomonadaceae</taxon>
        <taxon>Sphingomonas</taxon>
    </lineage>
</organism>
<dbReference type="InterPro" id="IPR032708">
    <property type="entry name" value="McjB_C"/>
</dbReference>
<evidence type="ECO:0000259" key="1">
    <source>
        <dbReference type="Pfam" id="PF13471"/>
    </source>
</evidence>
<dbReference type="EMBL" id="SACN01000003">
    <property type="protein sequence ID" value="RVT90331.1"/>
    <property type="molecule type" value="Genomic_DNA"/>
</dbReference>
<dbReference type="Pfam" id="PF13471">
    <property type="entry name" value="Transglut_core3"/>
    <property type="match status" value="1"/>
</dbReference>
<proteinExistence type="predicted"/>
<dbReference type="NCBIfam" id="NF033537">
    <property type="entry name" value="lasso_biosyn_B2"/>
    <property type="match status" value="1"/>
</dbReference>
<gene>
    <name evidence="2" type="ORF">EOD43_18860</name>
</gene>
<protein>
    <submittedName>
        <fullName evidence="2">Lasso peptide biosynthesis B2 protein</fullName>
    </submittedName>
</protein>
<feature type="domain" description="Microcin J25-processing protein McjB C-terminal" evidence="1">
    <location>
        <begin position="108"/>
        <end position="213"/>
    </location>
</feature>
<dbReference type="OrthoDB" id="119963at2"/>
<accession>A0A437LY52</accession>
<name>A0A437LY52_9SPHN</name>
<reference evidence="2 3" key="1">
    <citation type="submission" date="2019-01" db="EMBL/GenBank/DDBJ databases">
        <authorList>
            <person name="Chen W.-M."/>
        </authorList>
    </citation>
    <scope>NUCLEOTIDE SEQUENCE [LARGE SCALE GENOMIC DNA]</scope>
    <source>
        <strain evidence="2 3">CCP-7</strain>
    </source>
</reference>
<sequence length="215" mass="24027">MPSASSSMFWCLIDDQPIVLDIQRDRYCLLTGKTAVALAALDPDAAAPDKRAVLEQLAMLNIVAAQTSEISPPCSHRIAEREIQHLPPPSWLDLTEVMIALFRSFSQRRWALAKRVDEFRRRKARTPSAPDLPLAPAEAVASAFDRSRRLTLGFDQCLVRAFALATTLLTRGYHPAIIFGVQLRPFAAHCWVELDGRLMDDRIAHVSLFTPILVL</sequence>